<dbReference type="AlphaFoldDB" id="A0A2P6MKU7"/>
<dbReference type="GO" id="GO:0016887">
    <property type="term" value="F:ATP hydrolysis activity"/>
    <property type="evidence" value="ECO:0007669"/>
    <property type="project" value="RHEA"/>
</dbReference>
<comment type="similarity">
    <text evidence="13">Belongs to the helicase family. AddA subfamily.</text>
</comment>
<dbReference type="InterPro" id="IPR014017">
    <property type="entry name" value="DNA_helicase_UvrD-like_C"/>
</dbReference>
<evidence type="ECO:0000256" key="2">
    <source>
        <dbReference type="ARBA" id="ARBA00022741"/>
    </source>
</evidence>
<proteinExistence type="inferred from homology"/>
<dbReference type="Pfam" id="PF00580">
    <property type="entry name" value="UvrD-helicase"/>
    <property type="match status" value="1"/>
</dbReference>
<dbReference type="GO" id="GO:0005524">
    <property type="term" value="F:ATP binding"/>
    <property type="evidence" value="ECO:0007669"/>
    <property type="project" value="UniProtKB-UniRule"/>
</dbReference>
<dbReference type="GO" id="GO:0043138">
    <property type="term" value="F:3'-5' DNA helicase activity"/>
    <property type="evidence" value="ECO:0007669"/>
    <property type="project" value="UniProtKB-UniRule"/>
</dbReference>
<keyword evidence="7 13" id="KW-0067">ATP-binding</keyword>
<dbReference type="InterPro" id="IPR014016">
    <property type="entry name" value="UvrD-like_ATP-bd"/>
</dbReference>
<dbReference type="InterPro" id="IPR038726">
    <property type="entry name" value="PDDEXK_AddAB-type"/>
</dbReference>
<evidence type="ECO:0000259" key="15">
    <source>
        <dbReference type="PROSITE" id="PS51198"/>
    </source>
</evidence>
<keyword evidence="3 13" id="KW-0227">DNA damage</keyword>
<accession>A0A2P6MKU7</accession>
<evidence type="ECO:0000256" key="12">
    <source>
        <dbReference type="ARBA" id="ARBA00048988"/>
    </source>
</evidence>
<comment type="subunit">
    <text evidence="13">Heterodimer of AddA and AddB/RexB.</text>
</comment>
<keyword evidence="1 13" id="KW-0540">Nuclease</keyword>
<feature type="binding site" evidence="14">
    <location>
        <begin position="30"/>
        <end position="37"/>
    </location>
    <ligand>
        <name>ATP</name>
        <dbReference type="ChEBI" id="CHEBI:30616"/>
    </ligand>
</feature>
<dbReference type="RefSeq" id="WP_105957944.1">
    <property type="nucleotide sequence ID" value="NZ_PVNS01000002.1"/>
</dbReference>
<dbReference type="Gene3D" id="3.40.50.300">
    <property type="entry name" value="P-loop containing nucleotide triphosphate hydrolases"/>
    <property type="match status" value="4"/>
</dbReference>
<evidence type="ECO:0000256" key="6">
    <source>
        <dbReference type="ARBA" id="ARBA00022839"/>
    </source>
</evidence>
<keyword evidence="9 13" id="KW-0234">DNA repair</keyword>
<dbReference type="GO" id="GO:0033202">
    <property type="term" value="C:DNA helicase complex"/>
    <property type="evidence" value="ECO:0007669"/>
    <property type="project" value="TreeGrafter"/>
</dbReference>
<keyword evidence="8 13" id="KW-0238">DNA-binding</keyword>
<dbReference type="InterPro" id="IPR011335">
    <property type="entry name" value="Restrct_endonuc-II-like"/>
</dbReference>
<evidence type="ECO:0000313" key="18">
    <source>
        <dbReference type="Proteomes" id="UP000243650"/>
    </source>
</evidence>
<evidence type="ECO:0000256" key="11">
    <source>
        <dbReference type="ARBA" id="ARBA00034617"/>
    </source>
</evidence>
<sequence>MMKTKPEQSRWTDAQWEAIASNNRPLLTAAAAGSGKTAVLVERIIQKVIDEEEGVDLDELLVVTFTNAAAAEMKQRIGRALQEKLEQDPSSSHLRRQLTLLTKANISTLHSFCLSIIRSYYYTVDIDPAFRLLDQTEASLIAEETCEELLESRYESREESFRELASYFTGDKTDEALRQLILEVYQFSRAHPDPDAWLDQILDTYDGNGALSHKSWFQEADALIRQKYEAVLQHLEQALDTAQSTGGPSAYAPVLEEERSLVLSVLEAGDRKRRMEAVRTLSFGRLPAVKKEEDVEEELKTRTKKFREEAKKKAAEIRPLALQPEEEAKADLSYIAPVIKTLVSCVREFSRMFYDAKQKRQSLDFNDLEHTALHILYQHGEPSDVAVEYRKKLKEVLVDEYQDTNFVQEAVLTAAAGEDRLFMVGDVKQSIYRFRLAEPGLFQEKYDTLPTTKGSVIDLSENFRSRREVLEAVNFLFRQIMSREFGELDYNEEASLKPGNEDYPQIPEIPAEVVLIEKDNGEEETAEAEARACAQEIRKMIDGRTMVYDRALGTERPLKYRDIVLLSRSMTWADAFDEAFADAGIPLHADRSSGYFDAVEIRIMLSLLQVMDNPRQDIPLAAVLRSPIFQLTEPELAEIRTAAPEGSYFDAFSRAAEDNPRFQESYDLLKKWRLEGRYMSVSSFIWYLYRETGYLDFAGGLPGGRQRQANLTALYDRARGYEKTTFRGLFRFLRFIERMKERGDDLGTADAVGEQEDVVRYMTIHKSKGLEFPVVFCTGMARPFNLMDLHKPYLLHRRLGFASRKIDSAGRTSYPTLYYHLVREQIHRETLAEEMRVLYVAMTRAEQRLILTGTVDSVEKRVEKWADHLPEKAVPLSKREGAKSYFDWLMPSLMQHAAAGHLLEQSGFPEGSMQSQRNWQIRVWEEEEVTRAAGEPVEHTSGVDSSTMKEAVYNRLDWQYPYTDSVSAGMKQSVSEIKRRDEDPYAVSYFQPVEELHRPSFMQKKRLSAAEYGTAMHLLLQHLPLSFDREEQVERKADELVEKKLMTPEERESVDESSAALFLQSSLAETMRNAHRLYRELPFSLPMPAQEVYTSWSDPEETVFVQGIIDVCVVTEEGTRMIVDYKTNRRRKEETVHAFYERLKEQYALQLNMYARALKEAWGGEAPEALLYVLETGETVRIPAKNA</sequence>
<evidence type="ECO:0000256" key="9">
    <source>
        <dbReference type="ARBA" id="ARBA00023204"/>
    </source>
</evidence>
<dbReference type="InterPro" id="IPR000212">
    <property type="entry name" value="DNA_helicase_UvrD/REP"/>
</dbReference>
<keyword evidence="4 13" id="KW-0378">Hydrolase</keyword>
<feature type="domain" description="UvrD-like helicase C-terminal" evidence="16">
    <location>
        <begin position="467"/>
        <end position="769"/>
    </location>
</feature>
<dbReference type="GO" id="GO:0005829">
    <property type="term" value="C:cytosol"/>
    <property type="evidence" value="ECO:0007669"/>
    <property type="project" value="TreeGrafter"/>
</dbReference>
<dbReference type="Proteomes" id="UP000243650">
    <property type="component" value="Unassembled WGS sequence"/>
</dbReference>
<dbReference type="GO" id="GO:0008408">
    <property type="term" value="F:3'-5' exonuclease activity"/>
    <property type="evidence" value="ECO:0007669"/>
    <property type="project" value="UniProtKB-UniRule"/>
</dbReference>
<dbReference type="PANTHER" id="PTHR11070:SF48">
    <property type="entry name" value="ATP-DEPENDENT HELICASE_NUCLEASE SUBUNIT A"/>
    <property type="match status" value="1"/>
</dbReference>
<evidence type="ECO:0000256" key="10">
    <source>
        <dbReference type="ARBA" id="ARBA00023235"/>
    </source>
</evidence>
<evidence type="ECO:0000256" key="8">
    <source>
        <dbReference type="ARBA" id="ARBA00023125"/>
    </source>
</evidence>
<dbReference type="PANTHER" id="PTHR11070">
    <property type="entry name" value="UVRD / RECB / PCRA DNA HELICASE FAMILY MEMBER"/>
    <property type="match status" value="1"/>
</dbReference>
<dbReference type="Pfam" id="PF13361">
    <property type="entry name" value="UvrD_C"/>
    <property type="match status" value="1"/>
</dbReference>
<dbReference type="PROSITE" id="PS51217">
    <property type="entry name" value="UVRD_HELICASE_CTER"/>
    <property type="match status" value="1"/>
</dbReference>
<evidence type="ECO:0000256" key="5">
    <source>
        <dbReference type="ARBA" id="ARBA00022806"/>
    </source>
</evidence>
<reference evidence="17 18" key="1">
    <citation type="submission" date="2018-03" db="EMBL/GenBank/DDBJ databases">
        <title>Bacillus urumqiensis sp. nov., a moderately haloalkaliphilic bacterium isolated from a salt lake.</title>
        <authorList>
            <person name="Zhao B."/>
            <person name="Liao Z."/>
        </authorList>
    </citation>
    <scope>NUCLEOTIDE SEQUENCE [LARGE SCALE GENOMIC DNA]</scope>
    <source>
        <strain evidence="17 18">BZ-SZ-XJ18</strain>
    </source>
</reference>
<dbReference type="PROSITE" id="PS51198">
    <property type="entry name" value="UVRD_HELICASE_ATP_BIND"/>
    <property type="match status" value="1"/>
</dbReference>
<keyword evidence="18" id="KW-1185">Reference proteome</keyword>
<evidence type="ECO:0000256" key="1">
    <source>
        <dbReference type="ARBA" id="ARBA00022722"/>
    </source>
</evidence>
<comment type="catalytic activity">
    <reaction evidence="11 13">
        <text>Couples ATP hydrolysis with the unwinding of duplex DNA by translocating in the 3'-5' direction.</text>
        <dbReference type="EC" id="5.6.2.4"/>
    </reaction>
</comment>
<protein>
    <recommendedName>
        <fullName evidence="13">ATP-dependent helicase/nuclease subunit A</fullName>
        <ecNumber evidence="13">3.1.-.-</ecNumber>
        <ecNumber evidence="13">5.6.2.4</ecNumber>
    </recommendedName>
    <alternativeName>
        <fullName evidence="13">ATP-dependent helicase/nuclease AddA</fullName>
    </alternativeName>
    <alternativeName>
        <fullName evidence="13">DNA 3'-5' helicase AddA</fullName>
    </alternativeName>
</protein>
<evidence type="ECO:0000259" key="16">
    <source>
        <dbReference type="PROSITE" id="PS51217"/>
    </source>
</evidence>
<comment type="function">
    <text evidence="13">The heterodimer acts as both an ATP-dependent DNA helicase and an ATP-dependent, dual-direction single-stranded exonuclease. Recognizes the chi site generating a DNA molecule suitable for the initiation of homologous recombination. The AddA nuclease domain is required for chi fragment generation; this subunit has the helicase and 3' -&gt; 5' nuclease activities.</text>
</comment>
<keyword evidence="6 13" id="KW-0269">Exonuclease</keyword>
<keyword evidence="10 13" id="KW-0413">Isomerase</keyword>
<dbReference type="SUPFAM" id="SSF52540">
    <property type="entry name" value="P-loop containing nucleoside triphosphate hydrolases"/>
    <property type="match status" value="1"/>
</dbReference>
<comment type="caution">
    <text evidence="17">The sequence shown here is derived from an EMBL/GenBank/DDBJ whole genome shotgun (WGS) entry which is preliminary data.</text>
</comment>
<organism evidence="17 18">
    <name type="scientific">Alkalicoccus urumqiensis</name>
    <name type="common">Bacillus urumqiensis</name>
    <dbReference type="NCBI Taxonomy" id="1548213"/>
    <lineage>
        <taxon>Bacteria</taxon>
        <taxon>Bacillati</taxon>
        <taxon>Bacillota</taxon>
        <taxon>Bacilli</taxon>
        <taxon>Bacillales</taxon>
        <taxon>Bacillaceae</taxon>
        <taxon>Alkalicoccus</taxon>
    </lineage>
</organism>
<evidence type="ECO:0000256" key="13">
    <source>
        <dbReference type="HAMAP-Rule" id="MF_01451"/>
    </source>
</evidence>
<keyword evidence="2 13" id="KW-0547">Nucleotide-binding</keyword>
<dbReference type="OrthoDB" id="9810135at2"/>
<gene>
    <name evidence="13 17" type="primary">addA</name>
    <name evidence="17" type="ORF">C6I21_03015</name>
</gene>
<dbReference type="EMBL" id="PVNS01000002">
    <property type="protein sequence ID" value="PRO66908.1"/>
    <property type="molecule type" value="Genomic_DNA"/>
</dbReference>
<dbReference type="EC" id="3.1.-.-" evidence="13"/>
<dbReference type="NCBIfam" id="TIGR02785">
    <property type="entry name" value="addA_Gpos"/>
    <property type="match status" value="1"/>
</dbReference>
<dbReference type="Gene3D" id="3.90.320.10">
    <property type="match status" value="1"/>
</dbReference>
<keyword evidence="5 13" id="KW-0347">Helicase</keyword>
<evidence type="ECO:0000256" key="3">
    <source>
        <dbReference type="ARBA" id="ARBA00022763"/>
    </source>
</evidence>
<dbReference type="GO" id="GO:0003690">
    <property type="term" value="F:double-stranded DNA binding"/>
    <property type="evidence" value="ECO:0007669"/>
    <property type="project" value="UniProtKB-UniRule"/>
</dbReference>
<evidence type="ECO:0000256" key="4">
    <source>
        <dbReference type="ARBA" id="ARBA00022801"/>
    </source>
</evidence>
<feature type="domain" description="UvrD-like helicase ATP-binding" evidence="15">
    <location>
        <begin position="9"/>
        <end position="466"/>
    </location>
</feature>
<evidence type="ECO:0000256" key="7">
    <source>
        <dbReference type="ARBA" id="ARBA00022840"/>
    </source>
</evidence>
<evidence type="ECO:0000256" key="14">
    <source>
        <dbReference type="PROSITE-ProRule" id="PRU00560"/>
    </source>
</evidence>
<dbReference type="HAMAP" id="MF_01451">
    <property type="entry name" value="AddA"/>
    <property type="match status" value="1"/>
</dbReference>
<dbReference type="FunFam" id="3.40.50.300:FF:001236">
    <property type="entry name" value="ATP-dependent helicase/nuclease subunit A"/>
    <property type="match status" value="1"/>
</dbReference>
<comment type="catalytic activity">
    <reaction evidence="12 13">
        <text>ATP + H2O = ADP + phosphate + H(+)</text>
        <dbReference type="Rhea" id="RHEA:13065"/>
        <dbReference type="ChEBI" id="CHEBI:15377"/>
        <dbReference type="ChEBI" id="CHEBI:15378"/>
        <dbReference type="ChEBI" id="CHEBI:30616"/>
        <dbReference type="ChEBI" id="CHEBI:43474"/>
        <dbReference type="ChEBI" id="CHEBI:456216"/>
        <dbReference type="EC" id="5.6.2.4"/>
    </reaction>
</comment>
<dbReference type="InterPro" id="IPR011604">
    <property type="entry name" value="PDDEXK-like_dom_sf"/>
</dbReference>
<name>A0A2P6MKU7_ALKUR</name>
<dbReference type="Pfam" id="PF12705">
    <property type="entry name" value="PDDEXK_1"/>
    <property type="match status" value="1"/>
</dbReference>
<dbReference type="InterPro" id="IPR027417">
    <property type="entry name" value="P-loop_NTPase"/>
</dbReference>
<dbReference type="GO" id="GO:0000724">
    <property type="term" value="P:double-strand break repair via homologous recombination"/>
    <property type="evidence" value="ECO:0007669"/>
    <property type="project" value="UniProtKB-UniRule"/>
</dbReference>
<evidence type="ECO:0000313" key="17">
    <source>
        <dbReference type="EMBL" id="PRO66908.1"/>
    </source>
</evidence>
<dbReference type="InterPro" id="IPR014152">
    <property type="entry name" value="AddA"/>
</dbReference>
<dbReference type="SUPFAM" id="SSF52980">
    <property type="entry name" value="Restriction endonuclease-like"/>
    <property type="match status" value="1"/>
</dbReference>
<comment type="cofactor">
    <cofactor evidence="13">
        <name>Mg(2+)</name>
        <dbReference type="ChEBI" id="CHEBI:18420"/>
    </cofactor>
</comment>
<dbReference type="EC" id="5.6.2.4" evidence="13"/>